<gene>
    <name evidence="3" type="ORF">FCC1311_081222</name>
</gene>
<sequence length="734" mass="82840">MEDDEREREEERERLEEEIFALQEKVQAQKQKLEELEKQRKESTRQQISSSNNAKAQRTDAALNEVLEQVAGEVLRACSKYDARDDRDKGEHKGESPAVAPDHLEADGEEERAILQEIVGNLSKSASDLADTLSGRSAKGKHLDAKGAYIDEVITTKSRCLLDAALSLLLMGLLLTIIVLEDVTVMHECLEQVDKVRDEPFLSERGGYITFNNVSNWPDAGNFVLGPLSDFVRKNSTELARNEAIMPLRVRQNRVKMVPMGQDECPDFVGSAGDFLGNGFCFPAYDESTNAAGHFFQGASDIPPISPPAGAEQAFQYVQNPWTPSYRWHYPPEESPDLAPMQGFPSGGYVFIVPIFENGTLDVSVLRDIFFDGPTSWVDSQTRFLGLSLVFYNANYGMFIMAHFSIWLSEQGLFDTAVDLHALKDETPKRRLVLYTLSAVTLLVVTYMAFTLIQYFRVILGHERELSRQHRERKRNSRLAHGLAGASLDKDDLAQATSRGIPVFRVLTRFLFDMWNAIDILIIVCAVLGTSYFILCYESDRFGKLRIPTYSRFVDVSILGRFAELGRLFAAHAVVLLGVKLFKLMPVPAYVFLEFGILYYSLGQVLTLAICGTLLTLAMSIASLLFYAGDLSRESYFLQNFLWWQRIFTGEMSMAIGRRDPTLGISLEISFALFMNLFVIKSVVAICYQARIKVYTKRMQYETDTKTIVLGLTGEIVNHAKQWWSRNKLGQPNY</sequence>
<accession>A0A2R5GLZ0</accession>
<dbReference type="Proteomes" id="UP000241890">
    <property type="component" value="Unassembled WGS sequence"/>
</dbReference>
<organism evidence="3 4">
    <name type="scientific">Hondaea fermentalgiana</name>
    <dbReference type="NCBI Taxonomy" id="2315210"/>
    <lineage>
        <taxon>Eukaryota</taxon>
        <taxon>Sar</taxon>
        <taxon>Stramenopiles</taxon>
        <taxon>Bigyra</taxon>
        <taxon>Labyrinthulomycetes</taxon>
        <taxon>Thraustochytrida</taxon>
        <taxon>Thraustochytriidae</taxon>
        <taxon>Hondaea</taxon>
    </lineage>
</organism>
<comment type="caution">
    <text evidence="3">The sequence shown here is derived from an EMBL/GenBank/DDBJ whole genome shotgun (WGS) entry which is preliminary data.</text>
</comment>
<dbReference type="EMBL" id="BEYU01000109">
    <property type="protein sequence ID" value="GBG31897.1"/>
    <property type="molecule type" value="Genomic_DNA"/>
</dbReference>
<evidence type="ECO:0000256" key="1">
    <source>
        <dbReference type="SAM" id="MobiDB-lite"/>
    </source>
</evidence>
<dbReference type="AlphaFoldDB" id="A0A2R5GLZ0"/>
<feature type="compositionally biased region" description="Basic and acidic residues" evidence="1">
    <location>
        <begin position="35"/>
        <end position="44"/>
    </location>
</feature>
<keyword evidence="2" id="KW-1133">Transmembrane helix</keyword>
<feature type="transmembrane region" description="Helical" evidence="2">
    <location>
        <begin position="432"/>
        <end position="456"/>
    </location>
</feature>
<feature type="region of interest" description="Disordered" evidence="1">
    <location>
        <begin position="84"/>
        <end position="106"/>
    </location>
</feature>
<feature type="transmembrane region" description="Helical" evidence="2">
    <location>
        <begin position="605"/>
        <end position="628"/>
    </location>
</feature>
<protein>
    <submittedName>
        <fullName evidence="3">Polycystic kidney disease protein 1-like 2</fullName>
    </submittedName>
</protein>
<evidence type="ECO:0000313" key="3">
    <source>
        <dbReference type="EMBL" id="GBG31897.1"/>
    </source>
</evidence>
<reference evidence="3 4" key="1">
    <citation type="submission" date="2017-12" db="EMBL/GenBank/DDBJ databases">
        <title>Sequencing, de novo assembly and annotation of complete genome of a new Thraustochytrid species, strain FCC1311.</title>
        <authorList>
            <person name="Sedici K."/>
            <person name="Godart F."/>
            <person name="Aiese Cigliano R."/>
            <person name="Sanseverino W."/>
            <person name="Barakat M."/>
            <person name="Ortet P."/>
            <person name="Marechal E."/>
            <person name="Cagnac O."/>
            <person name="Amato A."/>
        </authorList>
    </citation>
    <scope>NUCLEOTIDE SEQUENCE [LARGE SCALE GENOMIC DNA]</scope>
</reference>
<feature type="region of interest" description="Disordered" evidence="1">
    <location>
        <begin position="35"/>
        <end position="60"/>
    </location>
</feature>
<feature type="transmembrane region" description="Helical" evidence="2">
    <location>
        <begin position="384"/>
        <end position="408"/>
    </location>
</feature>
<keyword evidence="2" id="KW-0472">Membrane</keyword>
<dbReference type="InParanoid" id="A0A2R5GLZ0"/>
<proteinExistence type="predicted"/>
<keyword evidence="2" id="KW-0812">Transmembrane</keyword>
<feature type="transmembrane region" description="Helical" evidence="2">
    <location>
        <begin position="669"/>
        <end position="690"/>
    </location>
</feature>
<feature type="compositionally biased region" description="Polar residues" evidence="1">
    <location>
        <begin position="45"/>
        <end position="56"/>
    </location>
</feature>
<feature type="transmembrane region" description="Helical" evidence="2">
    <location>
        <begin position="514"/>
        <end position="535"/>
    </location>
</feature>
<keyword evidence="4" id="KW-1185">Reference proteome</keyword>
<evidence type="ECO:0000313" key="4">
    <source>
        <dbReference type="Proteomes" id="UP000241890"/>
    </source>
</evidence>
<evidence type="ECO:0000256" key="2">
    <source>
        <dbReference type="SAM" id="Phobius"/>
    </source>
</evidence>
<name>A0A2R5GLZ0_9STRA</name>
<feature type="compositionally biased region" description="Basic and acidic residues" evidence="1">
    <location>
        <begin position="84"/>
        <end position="95"/>
    </location>
</feature>